<keyword evidence="1" id="KW-1133">Transmembrane helix</keyword>
<evidence type="ECO:0000313" key="3">
    <source>
        <dbReference type="Proteomes" id="UP000606274"/>
    </source>
</evidence>
<dbReference type="PANTHER" id="PTHR40472">
    <property type="entry name" value="RICIN B-TYPE LECTIN DOMAIN-CONTAINING PROTEIN"/>
    <property type="match status" value="1"/>
</dbReference>
<dbReference type="PANTHER" id="PTHR40472:SF11">
    <property type="entry name" value="RAPUNZEL 3-RELATED"/>
    <property type="match status" value="1"/>
</dbReference>
<evidence type="ECO:0000313" key="2">
    <source>
        <dbReference type="EMBL" id="KAF7692041.1"/>
    </source>
</evidence>
<keyword evidence="1" id="KW-0812">Transmembrane</keyword>
<feature type="transmembrane region" description="Helical" evidence="1">
    <location>
        <begin position="179"/>
        <end position="198"/>
    </location>
</feature>
<dbReference type="Proteomes" id="UP000606274">
    <property type="component" value="Unassembled WGS sequence"/>
</dbReference>
<keyword evidence="1" id="KW-0472">Membrane</keyword>
<comment type="caution">
    <text evidence="2">The sequence shown here is derived from an EMBL/GenBank/DDBJ whole genome shotgun (WGS) entry which is preliminary data.</text>
</comment>
<dbReference type="EMBL" id="JABFDY010000021">
    <property type="protein sequence ID" value="KAF7692041.1"/>
    <property type="molecule type" value="Genomic_DNA"/>
</dbReference>
<organism evidence="2 3">
    <name type="scientific">Silurus meridionalis</name>
    <name type="common">Southern catfish</name>
    <name type="synonym">Silurus soldatovi meridionalis</name>
    <dbReference type="NCBI Taxonomy" id="175797"/>
    <lineage>
        <taxon>Eukaryota</taxon>
        <taxon>Metazoa</taxon>
        <taxon>Chordata</taxon>
        <taxon>Craniata</taxon>
        <taxon>Vertebrata</taxon>
        <taxon>Euteleostomi</taxon>
        <taxon>Actinopterygii</taxon>
        <taxon>Neopterygii</taxon>
        <taxon>Teleostei</taxon>
        <taxon>Ostariophysi</taxon>
        <taxon>Siluriformes</taxon>
        <taxon>Siluridae</taxon>
        <taxon>Silurus</taxon>
    </lineage>
</organism>
<accession>A0A8T0AKA3</accession>
<protein>
    <recommendedName>
        <fullName evidence="4">Rapunzel</fullName>
    </recommendedName>
</protein>
<reference evidence="2" key="1">
    <citation type="submission" date="2020-08" db="EMBL/GenBank/DDBJ databases">
        <title>Chromosome-level assembly of Southern catfish (Silurus meridionalis) provides insights into visual adaptation to the nocturnal and benthic lifestyles.</title>
        <authorList>
            <person name="Zhang Y."/>
            <person name="Wang D."/>
            <person name="Peng Z."/>
        </authorList>
    </citation>
    <scope>NUCLEOTIDE SEQUENCE</scope>
    <source>
        <strain evidence="2">SWU-2019-XX</strain>
        <tissue evidence="2">Muscle</tissue>
    </source>
</reference>
<evidence type="ECO:0000256" key="1">
    <source>
        <dbReference type="SAM" id="Phobius"/>
    </source>
</evidence>
<dbReference type="AlphaFoldDB" id="A0A8T0AKA3"/>
<gene>
    <name evidence="2" type="ORF">HF521_011008</name>
</gene>
<proteinExistence type="predicted"/>
<dbReference type="InterPro" id="IPR039051">
    <property type="entry name" value="SE-CTX-like"/>
</dbReference>
<keyword evidence="3" id="KW-1185">Reference proteome</keyword>
<sequence>MADIDILEDQDKLKRGLVRVLECVATISSAAAVVNPIFGVAGSLIRVVLHHVDDEDIQTLRREFGSVNKALESISEQNRGVLCLIQKETLDKQYSGVEVNLRNQFRMFMKVVEARPEYKKSRCDEFEESYANDMGDQNLHTLYDGVMGKSKLFSRPILQVYMTYSKGDRGVMERLCTHLTYLFCIGLIALMGYAAIIGDDEEAMANPLEKLVAEKKKSIEALMELLEKGAEVLASTVGEMFPLCEAAAPVLKLVLDKVESKEVLYVKEQFIVVKSRLDVISSQLEDINCEIQKGNVDSQYFSVEENLRNLYRKYIDILNAKPEFQEVKKDLFLKHFSKTGGEKNLYMLYDGLMGKNTFVEPILVVVTKYVARNRRVLEDYCVRMKELFCLGLIVLLGYCALTQGEDIEQEKISEWSERIQEVEIKMKEVIEECVQSFSEQAHLDVKRLVQEKEGESIEEFPQELLSFLEKKYDWIRWSVRIINPLVNNDDKHEYVKGQNCFDVLQGKNTKVVVSYSNNPQPLLKDNIQQLMDGPAKKEKPKAVVEILENQLPGFMIQAVKWAPRNVRRGWSLSKGGVLQSSKAINTCRATEAAALQHSWASVEHHRGYICTLYRLTRKHLTSLKD</sequence>
<evidence type="ECO:0008006" key="4">
    <source>
        <dbReference type="Google" id="ProtNLM"/>
    </source>
</evidence>
<name>A0A8T0AKA3_SILME</name>